<name>A0ABV6G9J0_9BACI</name>
<dbReference type="PIRSF" id="PIRSF012560">
    <property type="entry name" value="Pullulanase"/>
    <property type="match status" value="1"/>
</dbReference>
<feature type="domain" description="NERD" evidence="1">
    <location>
        <begin position="150"/>
        <end position="252"/>
    </location>
</feature>
<dbReference type="RefSeq" id="WP_378930193.1">
    <property type="nucleotide sequence ID" value="NZ_JBHLVO010000001.1"/>
</dbReference>
<accession>A0ABV6G9J0</accession>
<dbReference type="Proteomes" id="UP001589854">
    <property type="component" value="Unassembled WGS sequence"/>
</dbReference>
<dbReference type="Pfam" id="PF08378">
    <property type="entry name" value="NERD"/>
    <property type="match status" value="1"/>
</dbReference>
<evidence type="ECO:0000313" key="2">
    <source>
        <dbReference type="EMBL" id="MFC0270352.1"/>
    </source>
</evidence>
<proteinExistence type="predicted"/>
<reference evidence="2 3" key="1">
    <citation type="submission" date="2024-09" db="EMBL/GenBank/DDBJ databases">
        <authorList>
            <person name="Sun Q."/>
            <person name="Mori K."/>
        </authorList>
    </citation>
    <scope>NUCLEOTIDE SEQUENCE [LARGE SCALE GENOMIC DNA]</scope>
    <source>
        <strain evidence="2 3">CCM 7228</strain>
    </source>
</reference>
<comment type="caution">
    <text evidence="2">The sequence shown here is derived from an EMBL/GenBank/DDBJ whole genome shotgun (WGS) entry which is preliminary data.</text>
</comment>
<sequence>MAQLIKLYDYISRYELDTYRYPSQFIRLKKQQWQKVHTAWEGNTFVSVMKKTDELEVPELEQESFLGRIKNKFSKSKDEVESTEIKPLLVEQATEDEQLQIEFTSVPKSLEELKYLFLDHIFKFQLRWASSTIRDKSFVDKAISRDVDLKYFLQRLPDHFLFLYHPVFQLKNAPVELDMIMVGPSEIYCMTLLENNNEAVYTGSKERFWTEMDGNQEKKVLNPLISLNRTSSVVQQLITANKLDIPVKKIVVSRNGYIDFPFAPYDIDLLDKRAYDDWFQRMRKSSSPIKHVQLKAAHVLLSHCSSNSYKRTEWNDLTN</sequence>
<gene>
    <name evidence="2" type="ORF">ACFFIX_02615</name>
</gene>
<evidence type="ECO:0000259" key="1">
    <source>
        <dbReference type="Pfam" id="PF08378"/>
    </source>
</evidence>
<dbReference type="InterPro" id="IPR011528">
    <property type="entry name" value="NERD"/>
</dbReference>
<dbReference type="EMBL" id="JBHLVO010000001">
    <property type="protein sequence ID" value="MFC0270352.1"/>
    <property type="molecule type" value="Genomic_DNA"/>
</dbReference>
<organism evidence="2 3">
    <name type="scientific">Metabacillus herbersteinensis</name>
    <dbReference type="NCBI Taxonomy" id="283816"/>
    <lineage>
        <taxon>Bacteria</taxon>
        <taxon>Bacillati</taxon>
        <taxon>Bacillota</taxon>
        <taxon>Bacilli</taxon>
        <taxon>Bacillales</taxon>
        <taxon>Bacillaceae</taxon>
        <taxon>Metabacillus</taxon>
    </lineage>
</organism>
<keyword evidence="3" id="KW-1185">Reference proteome</keyword>
<evidence type="ECO:0000313" key="3">
    <source>
        <dbReference type="Proteomes" id="UP001589854"/>
    </source>
</evidence>
<dbReference type="InterPro" id="IPR012397">
    <property type="entry name" value="Pullulanase"/>
</dbReference>
<protein>
    <submittedName>
        <fullName evidence="2">Nuclease-related domain-containing protein</fullName>
    </submittedName>
</protein>